<dbReference type="InterPro" id="IPR011835">
    <property type="entry name" value="GS/SS"/>
</dbReference>
<dbReference type="AlphaFoldDB" id="A0A518D632"/>
<feature type="domain" description="Starch synthase catalytic" evidence="10">
    <location>
        <begin position="2"/>
        <end position="242"/>
    </location>
</feature>
<dbReference type="GO" id="GO:0009011">
    <property type="term" value="F:alpha-1,4-glucan glucosyltransferase (ADP-glucose donor) activity"/>
    <property type="evidence" value="ECO:0007669"/>
    <property type="project" value="UniProtKB-UniRule"/>
</dbReference>
<keyword evidence="6 8" id="KW-0808">Transferase</keyword>
<dbReference type="RefSeq" id="WP_145280601.1">
    <property type="nucleotide sequence ID" value="NZ_CP036291.1"/>
</dbReference>
<evidence type="ECO:0000256" key="5">
    <source>
        <dbReference type="ARBA" id="ARBA00022676"/>
    </source>
</evidence>
<dbReference type="KEGG" id="pnd:Pla175_02810"/>
<keyword evidence="7 8" id="KW-0320">Glycogen biosynthesis</keyword>
<dbReference type="Gene3D" id="3.40.50.2000">
    <property type="entry name" value="Glycogen Phosphorylase B"/>
    <property type="match status" value="2"/>
</dbReference>
<evidence type="ECO:0000256" key="7">
    <source>
        <dbReference type="ARBA" id="ARBA00023056"/>
    </source>
</evidence>
<dbReference type="CDD" id="cd03791">
    <property type="entry name" value="GT5_Glycogen_synthase_DULL1-like"/>
    <property type="match status" value="1"/>
</dbReference>
<evidence type="ECO:0000259" key="9">
    <source>
        <dbReference type="Pfam" id="PF00534"/>
    </source>
</evidence>
<dbReference type="UniPathway" id="UPA00164"/>
<evidence type="ECO:0000256" key="8">
    <source>
        <dbReference type="HAMAP-Rule" id="MF_00484"/>
    </source>
</evidence>
<dbReference type="EC" id="2.4.1.21" evidence="8"/>
<comment type="catalytic activity">
    <reaction evidence="1 8">
        <text>[(1-&gt;4)-alpha-D-glucosyl](n) + ADP-alpha-D-glucose = [(1-&gt;4)-alpha-D-glucosyl](n+1) + ADP + H(+)</text>
        <dbReference type="Rhea" id="RHEA:18189"/>
        <dbReference type="Rhea" id="RHEA-COMP:9584"/>
        <dbReference type="Rhea" id="RHEA-COMP:9587"/>
        <dbReference type="ChEBI" id="CHEBI:15378"/>
        <dbReference type="ChEBI" id="CHEBI:15444"/>
        <dbReference type="ChEBI" id="CHEBI:57498"/>
        <dbReference type="ChEBI" id="CHEBI:456216"/>
        <dbReference type="EC" id="2.4.1.21"/>
    </reaction>
</comment>
<feature type="binding site" evidence="8">
    <location>
        <position position="15"/>
    </location>
    <ligand>
        <name>ADP-alpha-D-glucose</name>
        <dbReference type="ChEBI" id="CHEBI:57498"/>
    </ligand>
</feature>
<evidence type="ECO:0000313" key="12">
    <source>
        <dbReference type="Proteomes" id="UP000317429"/>
    </source>
</evidence>
<evidence type="ECO:0000256" key="3">
    <source>
        <dbReference type="ARBA" id="ARBA00004964"/>
    </source>
</evidence>
<evidence type="ECO:0000256" key="4">
    <source>
        <dbReference type="ARBA" id="ARBA00010281"/>
    </source>
</evidence>
<gene>
    <name evidence="11" type="primary">glgA_1</name>
    <name evidence="8" type="synonym">glgA</name>
    <name evidence="11" type="ORF">Pla175_02810</name>
</gene>
<dbReference type="PANTHER" id="PTHR45825:SF11">
    <property type="entry name" value="ALPHA AMYLASE DOMAIN-CONTAINING PROTEIN"/>
    <property type="match status" value="1"/>
</dbReference>
<protein>
    <recommendedName>
        <fullName evidence="8">Glycogen synthase</fullName>
        <ecNumber evidence="8">2.4.1.21</ecNumber>
    </recommendedName>
    <alternativeName>
        <fullName evidence="8">Starch [bacterial glycogen] synthase</fullName>
    </alternativeName>
</protein>
<evidence type="ECO:0000313" key="11">
    <source>
        <dbReference type="EMBL" id="QDU86927.1"/>
    </source>
</evidence>
<sequence>MNILFATTEAVPFCKTGGLGDVCGALPMALERLGMRPTLILPGFRHTLESGQPIEPTGIRFEVPVGKRTVAGELLRSTLPGSAVPVYLVEQDYYFNRQELYRENDRDYHDNCERFVFFNRAVMEAVTRLDLAPDVLHCHDWPTGLLPAYLKTTPGLPEALQNVGTLFTIHNLAYQGSFWHWDMELTGMGWEHFNWRQMEFYGQLNFMKTALVFADMLSTVSPRYAEEIQSQPMSCGLEGVLSDRSADLFGILNGIDSEQWSPAADAHLAANYSIDNYAEGKRQCKQALQAEMNLPQRAGSPLFASIGRLAEQKGIDLVCDLLPRYARDVDAQWVFLGTGESHYENRLRQLAAEFPERIAVKIGFSNPLAHRIEAGADMFLMPSRYEPCGLNQMYSLAYGAVPIVRETGGLADTITDANPGAISDGTANGFSFADASSYALSSTIDRALRAYVAPGLWEQIVRTGMAQDWTWDASAHKYVELYQRLMSRKREPAMQF</sequence>
<organism evidence="11 12">
    <name type="scientific">Pirellulimonas nuda</name>
    <dbReference type="NCBI Taxonomy" id="2528009"/>
    <lineage>
        <taxon>Bacteria</taxon>
        <taxon>Pseudomonadati</taxon>
        <taxon>Planctomycetota</taxon>
        <taxon>Planctomycetia</taxon>
        <taxon>Pirellulales</taxon>
        <taxon>Lacipirellulaceae</taxon>
        <taxon>Pirellulimonas</taxon>
    </lineage>
</organism>
<feature type="domain" description="Glycosyl transferase family 1" evidence="9">
    <location>
        <begin position="298"/>
        <end position="443"/>
    </location>
</feature>
<reference evidence="11 12" key="1">
    <citation type="submission" date="2019-02" db="EMBL/GenBank/DDBJ databases">
        <title>Deep-cultivation of Planctomycetes and their phenomic and genomic characterization uncovers novel biology.</title>
        <authorList>
            <person name="Wiegand S."/>
            <person name="Jogler M."/>
            <person name="Boedeker C."/>
            <person name="Pinto D."/>
            <person name="Vollmers J."/>
            <person name="Rivas-Marin E."/>
            <person name="Kohn T."/>
            <person name="Peeters S.H."/>
            <person name="Heuer A."/>
            <person name="Rast P."/>
            <person name="Oberbeckmann S."/>
            <person name="Bunk B."/>
            <person name="Jeske O."/>
            <person name="Meyerdierks A."/>
            <person name="Storesund J.E."/>
            <person name="Kallscheuer N."/>
            <person name="Luecker S."/>
            <person name="Lage O.M."/>
            <person name="Pohl T."/>
            <person name="Merkel B.J."/>
            <person name="Hornburger P."/>
            <person name="Mueller R.-W."/>
            <person name="Bruemmer F."/>
            <person name="Labrenz M."/>
            <person name="Spormann A.M."/>
            <person name="Op den Camp H."/>
            <person name="Overmann J."/>
            <person name="Amann R."/>
            <person name="Jetten M.S.M."/>
            <person name="Mascher T."/>
            <person name="Medema M.H."/>
            <person name="Devos D.P."/>
            <person name="Kaster A.-K."/>
            <person name="Ovreas L."/>
            <person name="Rohde M."/>
            <person name="Galperin M.Y."/>
            <person name="Jogler C."/>
        </authorList>
    </citation>
    <scope>NUCLEOTIDE SEQUENCE [LARGE SCALE GENOMIC DNA]</scope>
    <source>
        <strain evidence="11 12">Pla175</strain>
    </source>
</reference>
<accession>A0A518D632</accession>
<dbReference type="GO" id="GO:0004373">
    <property type="term" value="F:alpha-1,4-glucan glucosyltransferase (UDP-glucose donor) activity"/>
    <property type="evidence" value="ECO:0007669"/>
    <property type="project" value="InterPro"/>
</dbReference>
<comment type="function">
    <text evidence="2 8">Synthesizes alpha-1,4-glucan chains using ADP-glucose.</text>
</comment>
<evidence type="ECO:0000256" key="1">
    <source>
        <dbReference type="ARBA" id="ARBA00001478"/>
    </source>
</evidence>
<keyword evidence="12" id="KW-1185">Reference proteome</keyword>
<dbReference type="Pfam" id="PF08323">
    <property type="entry name" value="Glyco_transf_5"/>
    <property type="match status" value="1"/>
</dbReference>
<dbReference type="PANTHER" id="PTHR45825">
    <property type="entry name" value="GRANULE-BOUND STARCH SYNTHASE 1, CHLOROPLASTIC/AMYLOPLASTIC"/>
    <property type="match status" value="1"/>
</dbReference>
<dbReference type="SUPFAM" id="SSF53756">
    <property type="entry name" value="UDP-Glycosyltransferase/glycogen phosphorylase"/>
    <property type="match status" value="1"/>
</dbReference>
<dbReference type="NCBIfam" id="TIGR02095">
    <property type="entry name" value="glgA"/>
    <property type="match status" value="1"/>
</dbReference>
<evidence type="ECO:0000259" key="10">
    <source>
        <dbReference type="Pfam" id="PF08323"/>
    </source>
</evidence>
<comment type="pathway">
    <text evidence="3 8">Glycan biosynthesis; glycogen biosynthesis.</text>
</comment>
<dbReference type="GO" id="GO:0005978">
    <property type="term" value="P:glycogen biosynthetic process"/>
    <property type="evidence" value="ECO:0007669"/>
    <property type="project" value="UniProtKB-UniRule"/>
</dbReference>
<dbReference type="HAMAP" id="MF_00484">
    <property type="entry name" value="Glycogen_synth"/>
    <property type="match status" value="1"/>
</dbReference>
<evidence type="ECO:0000256" key="2">
    <source>
        <dbReference type="ARBA" id="ARBA00002764"/>
    </source>
</evidence>
<comment type="similarity">
    <text evidence="4 8">Belongs to the glycosyltransferase 1 family. Bacterial/plant glycogen synthase subfamily.</text>
</comment>
<dbReference type="Proteomes" id="UP000317429">
    <property type="component" value="Chromosome"/>
</dbReference>
<proteinExistence type="inferred from homology"/>
<dbReference type="EMBL" id="CP036291">
    <property type="protein sequence ID" value="QDU86927.1"/>
    <property type="molecule type" value="Genomic_DNA"/>
</dbReference>
<dbReference type="Pfam" id="PF00534">
    <property type="entry name" value="Glycos_transf_1"/>
    <property type="match status" value="1"/>
</dbReference>
<evidence type="ECO:0000256" key="6">
    <source>
        <dbReference type="ARBA" id="ARBA00022679"/>
    </source>
</evidence>
<dbReference type="OrthoDB" id="9808590at2"/>
<dbReference type="InterPro" id="IPR001296">
    <property type="entry name" value="Glyco_trans_1"/>
</dbReference>
<dbReference type="InterPro" id="IPR013534">
    <property type="entry name" value="Starch_synth_cat_dom"/>
</dbReference>
<keyword evidence="5 8" id="KW-0328">Glycosyltransferase</keyword>
<dbReference type="NCBIfam" id="NF001899">
    <property type="entry name" value="PRK00654.1-2"/>
    <property type="match status" value="1"/>
</dbReference>
<name>A0A518D632_9BACT</name>